<comment type="similarity">
    <text evidence="1 10">Belongs to the DNA polymerase type-Y family.</text>
</comment>
<dbReference type="Gene3D" id="3.30.70.270">
    <property type="match status" value="1"/>
</dbReference>
<comment type="function">
    <text evidence="8 10">Poorly processive, error-prone DNA polymerase involved in untargeted mutagenesis. Copies undamaged DNA at stalled replication forks, which arise in vivo from mismatched or misaligned primer ends. These misaligned primers can be extended by PolIV. Exhibits no 3'-5' exonuclease (proofreading) activity. May be involved in translesional synthesis, in conjunction with the beta clamp from PolIII.</text>
</comment>
<evidence type="ECO:0000256" key="3">
    <source>
        <dbReference type="ARBA" id="ARBA00022695"/>
    </source>
</evidence>
<keyword evidence="2 10" id="KW-0808">Transferase</keyword>
<accession>A0A511J9X9</accession>
<keyword evidence="10" id="KW-0515">Mutator protein</keyword>
<comment type="cofactor">
    <cofactor evidence="10">
        <name>Mg(2+)</name>
        <dbReference type="ChEBI" id="CHEBI:18420"/>
    </cofactor>
    <text evidence="10">Binds 2 magnesium ions per subunit.</text>
</comment>
<dbReference type="NCBIfam" id="NF003015">
    <property type="entry name" value="PRK03858.1"/>
    <property type="match status" value="1"/>
</dbReference>
<comment type="subunit">
    <text evidence="10">Monomer.</text>
</comment>
<dbReference type="GO" id="GO:0009432">
    <property type="term" value="P:SOS response"/>
    <property type="evidence" value="ECO:0007669"/>
    <property type="project" value="TreeGrafter"/>
</dbReference>
<dbReference type="PANTHER" id="PTHR11076:SF33">
    <property type="entry name" value="DNA POLYMERASE KAPPA"/>
    <property type="match status" value="1"/>
</dbReference>
<evidence type="ECO:0000256" key="2">
    <source>
        <dbReference type="ARBA" id="ARBA00022679"/>
    </source>
</evidence>
<comment type="caution">
    <text evidence="12">The sequence shown here is derived from an EMBL/GenBank/DDBJ whole genome shotgun (WGS) entry which is preliminary data.</text>
</comment>
<protein>
    <recommendedName>
        <fullName evidence="10">DNA polymerase IV</fullName>
        <shortName evidence="10">Pol IV</shortName>
        <ecNumber evidence="10">2.7.7.7</ecNumber>
    </recommendedName>
</protein>
<keyword evidence="3 10" id="KW-0548">Nucleotidyltransferase</keyword>
<dbReference type="InterPro" id="IPR050116">
    <property type="entry name" value="DNA_polymerase-Y"/>
</dbReference>
<keyword evidence="5 10" id="KW-0227">DNA damage</keyword>
<dbReference type="GO" id="GO:0005829">
    <property type="term" value="C:cytosol"/>
    <property type="evidence" value="ECO:0007669"/>
    <property type="project" value="TreeGrafter"/>
</dbReference>
<gene>
    <name evidence="10 12" type="primary">dinB</name>
    <name evidence="12" type="ORF">CCO02nite_14650</name>
</gene>
<feature type="active site" evidence="10">
    <location>
        <position position="129"/>
    </location>
</feature>
<feature type="site" description="Substrate discrimination" evidence="10">
    <location>
        <position position="43"/>
    </location>
</feature>
<dbReference type="HAMAP" id="MF_01113">
    <property type="entry name" value="DNApol_IV"/>
    <property type="match status" value="1"/>
</dbReference>
<comment type="catalytic activity">
    <reaction evidence="9 10">
        <text>DNA(n) + a 2'-deoxyribonucleoside 5'-triphosphate = DNA(n+1) + diphosphate</text>
        <dbReference type="Rhea" id="RHEA:22508"/>
        <dbReference type="Rhea" id="RHEA-COMP:17339"/>
        <dbReference type="Rhea" id="RHEA-COMP:17340"/>
        <dbReference type="ChEBI" id="CHEBI:33019"/>
        <dbReference type="ChEBI" id="CHEBI:61560"/>
        <dbReference type="ChEBI" id="CHEBI:173112"/>
        <dbReference type="EC" id="2.7.7.7"/>
    </reaction>
</comment>
<dbReference type="Pfam" id="PF00817">
    <property type="entry name" value="IMS"/>
    <property type="match status" value="1"/>
</dbReference>
<dbReference type="GO" id="GO:0000287">
    <property type="term" value="F:magnesium ion binding"/>
    <property type="evidence" value="ECO:0007669"/>
    <property type="project" value="UniProtKB-UniRule"/>
</dbReference>
<evidence type="ECO:0000256" key="9">
    <source>
        <dbReference type="ARBA" id="ARBA00049244"/>
    </source>
</evidence>
<evidence type="ECO:0000256" key="1">
    <source>
        <dbReference type="ARBA" id="ARBA00010945"/>
    </source>
</evidence>
<evidence type="ECO:0000256" key="5">
    <source>
        <dbReference type="ARBA" id="ARBA00022763"/>
    </source>
</evidence>
<evidence type="ECO:0000313" key="12">
    <source>
        <dbReference type="EMBL" id="GEL94807.1"/>
    </source>
</evidence>
<evidence type="ECO:0000256" key="8">
    <source>
        <dbReference type="ARBA" id="ARBA00025589"/>
    </source>
</evidence>
<evidence type="ECO:0000256" key="4">
    <source>
        <dbReference type="ARBA" id="ARBA00022723"/>
    </source>
</evidence>
<dbReference type="EMBL" id="BJWG01000005">
    <property type="protein sequence ID" value="GEL94807.1"/>
    <property type="molecule type" value="Genomic_DNA"/>
</dbReference>
<dbReference type="InterPro" id="IPR017961">
    <property type="entry name" value="DNA_pol_Y-fam_little_finger"/>
</dbReference>
<name>A0A511J9X9_9CELL</name>
<evidence type="ECO:0000313" key="13">
    <source>
        <dbReference type="Proteomes" id="UP000321720"/>
    </source>
</evidence>
<dbReference type="Proteomes" id="UP000321720">
    <property type="component" value="Unassembled WGS sequence"/>
</dbReference>
<organism evidence="12 13">
    <name type="scientific">Cellulomonas composti</name>
    <dbReference type="NCBI Taxonomy" id="266130"/>
    <lineage>
        <taxon>Bacteria</taxon>
        <taxon>Bacillati</taxon>
        <taxon>Actinomycetota</taxon>
        <taxon>Actinomycetes</taxon>
        <taxon>Micrococcales</taxon>
        <taxon>Cellulomonadaceae</taxon>
        <taxon>Cellulomonas</taxon>
    </lineage>
</organism>
<keyword evidence="7 10" id="KW-0234">DNA repair</keyword>
<dbReference type="EC" id="2.7.7.7" evidence="10"/>
<keyword evidence="13" id="KW-1185">Reference proteome</keyword>
<feature type="binding site" evidence="10">
    <location>
        <position position="38"/>
    </location>
    <ligand>
        <name>Mg(2+)</name>
        <dbReference type="ChEBI" id="CHEBI:18420"/>
    </ligand>
</feature>
<keyword evidence="10" id="KW-0238">DNA-binding</keyword>
<dbReference type="InterPro" id="IPR036775">
    <property type="entry name" value="DNA_pol_Y-fam_lit_finger_sf"/>
</dbReference>
<proteinExistence type="inferred from homology"/>
<keyword evidence="10" id="KW-0963">Cytoplasm</keyword>
<dbReference type="GO" id="GO:0006281">
    <property type="term" value="P:DNA repair"/>
    <property type="evidence" value="ECO:0007669"/>
    <property type="project" value="UniProtKB-UniRule"/>
</dbReference>
<dbReference type="GO" id="GO:0042276">
    <property type="term" value="P:error-prone translesion synthesis"/>
    <property type="evidence" value="ECO:0007669"/>
    <property type="project" value="TreeGrafter"/>
</dbReference>
<dbReference type="PANTHER" id="PTHR11076">
    <property type="entry name" value="DNA REPAIR POLYMERASE UMUC / TRANSFERASE FAMILY MEMBER"/>
    <property type="match status" value="1"/>
</dbReference>
<dbReference type="SUPFAM" id="SSF100879">
    <property type="entry name" value="Lesion bypass DNA polymerase (Y-family), little finger domain"/>
    <property type="match status" value="1"/>
</dbReference>
<dbReference type="Pfam" id="PF11799">
    <property type="entry name" value="IMS_C"/>
    <property type="match status" value="1"/>
</dbReference>
<dbReference type="PROSITE" id="PS50173">
    <property type="entry name" value="UMUC"/>
    <property type="match status" value="1"/>
</dbReference>
<dbReference type="Gene3D" id="3.30.1490.100">
    <property type="entry name" value="DNA polymerase, Y-family, little finger domain"/>
    <property type="match status" value="1"/>
</dbReference>
<dbReference type="AlphaFoldDB" id="A0A511J9X9"/>
<keyword evidence="6 10" id="KW-0460">Magnesium</keyword>
<dbReference type="GO" id="GO:0003887">
    <property type="term" value="F:DNA-directed DNA polymerase activity"/>
    <property type="evidence" value="ECO:0007669"/>
    <property type="project" value="UniProtKB-UniRule"/>
</dbReference>
<reference evidence="12 13" key="1">
    <citation type="submission" date="2019-07" db="EMBL/GenBank/DDBJ databases">
        <title>Whole genome shotgun sequence of Cellulomonas composti NBRC 100758.</title>
        <authorList>
            <person name="Hosoyama A."/>
            <person name="Uohara A."/>
            <person name="Ohji S."/>
            <person name="Ichikawa N."/>
        </authorList>
    </citation>
    <scope>NUCLEOTIDE SEQUENCE [LARGE SCALE GENOMIC DNA]</scope>
    <source>
        <strain evidence="12 13">NBRC 100758</strain>
    </source>
</reference>
<dbReference type="NCBIfam" id="NF002677">
    <property type="entry name" value="PRK02406.1"/>
    <property type="match status" value="1"/>
</dbReference>
<dbReference type="Gene3D" id="3.40.1170.60">
    <property type="match status" value="1"/>
</dbReference>
<dbReference type="GO" id="GO:0003684">
    <property type="term" value="F:damaged DNA binding"/>
    <property type="evidence" value="ECO:0007669"/>
    <property type="project" value="InterPro"/>
</dbReference>
<evidence type="ECO:0000256" key="10">
    <source>
        <dbReference type="HAMAP-Rule" id="MF_01113"/>
    </source>
</evidence>
<feature type="binding site" evidence="10">
    <location>
        <position position="128"/>
    </location>
    <ligand>
        <name>Mg(2+)</name>
        <dbReference type="ChEBI" id="CHEBI:18420"/>
    </ligand>
</feature>
<keyword evidence="4 10" id="KW-0479">Metal-binding</keyword>
<keyword evidence="10" id="KW-0235">DNA replication</keyword>
<dbReference type="Gene3D" id="1.10.150.20">
    <property type="entry name" value="5' to 3' exonuclease, C-terminal subdomain"/>
    <property type="match status" value="1"/>
</dbReference>
<dbReference type="CDD" id="cd03586">
    <property type="entry name" value="PolY_Pol_IV_kappa"/>
    <property type="match status" value="1"/>
</dbReference>
<dbReference type="GO" id="GO:0006261">
    <property type="term" value="P:DNA-templated DNA replication"/>
    <property type="evidence" value="ECO:0007669"/>
    <property type="project" value="UniProtKB-UniRule"/>
</dbReference>
<dbReference type="InterPro" id="IPR043128">
    <property type="entry name" value="Rev_trsase/Diguanyl_cyclase"/>
</dbReference>
<keyword evidence="10" id="KW-0239">DNA-directed DNA polymerase</keyword>
<evidence type="ECO:0000259" key="11">
    <source>
        <dbReference type="PROSITE" id="PS50173"/>
    </source>
</evidence>
<evidence type="ECO:0000256" key="7">
    <source>
        <dbReference type="ARBA" id="ARBA00023204"/>
    </source>
</evidence>
<comment type="subcellular location">
    <subcellularLocation>
        <location evidence="10">Cytoplasm</location>
    </subcellularLocation>
</comment>
<dbReference type="InterPro" id="IPR001126">
    <property type="entry name" value="UmuC"/>
</dbReference>
<evidence type="ECO:0000256" key="6">
    <source>
        <dbReference type="ARBA" id="ARBA00022842"/>
    </source>
</evidence>
<dbReference type="SUPFAM" id="SSF56672">
    <property type="entry name" value="DNA/RNA polymerases"/>
    <property type="match status" value="1"/>
</dbReference>
<dbReference type="FunFam" id="3.40.1170.60:FF:000003">
    <property type="entry name" value="DNA polymerase eta"/>
    <property type="match status" value="1"/>
</dbReference>
<dbReference type="InterPro" id="IPR043502">
    <property type="entry name" value="DNA/RNA_pol_sf"/>
</dbReference>
<feature type="domain" description="UmuC" evidence="11">
    <location>
        <begin position="34"/>
        <end position="210"/>
    </location>
</feature>
<dbReference type="InterPro" id="IPR022880">
    <property type="entry name" value="DNApol_IV"/>
</dbReference>
<sequence>MTRGTHIFEHVFVSLVQSGKESDEQSDERRAAAILHADLDAFYASVEQRDDPALRGRPVAVGGGVVLACSYEAKRRGVRTAMGGRQARALCPDLLVVRPRFDAYLEASRRVFEIFRDTTPQVQGVSIDEAFLDVAGLRHIDVPPPQVAARLRRRVRETVGLPITVGVARTPFLAKVASRVAKPDGLLVVDPAGEDAFLHPLPVELLWGVGEVTATKLRDRGLATAGDVAALPEGVLRGMLGPAAGRHLYAVVHGRTPVRIVTDGRRGSVGAQRAIGRGPHAADFVRAALLGLVDRVSRRLREGERLASTVVLRLRFDDYSRATRSRSLPVPTDSGALLAAVACALLDAAAPLILTRGVTLVGVAVTGLEPHRFVQQSFAFDEPRRDVDGGGPDGGLDTARDEIAARFGSRTLTRASLLRTGDGFEAPQLPDAR</sequence>